<keyword evidence="2" id="KW-1185">Reference proteome</keyword>
<gene>
    <name evidence="1" type="ORF">CXG81DRAFT_29000</name>
</gene>
<dbReference type="Proteomes" id="UP000274922">
    <property type="component" value="Unassembled WGS sequence"/>
</dbReference>
<sequence length="431" mass="47301">MVPSCASCPTYQQTTIAHDADRTPWTRASIDSTLYTCGQPVPTRSVEYLFIVDGSTSMSTLWSYADYAMLLGSYAVDNGAEPLFSVVAIGGEPAVIQYPTTDIWLVWNAIDILMHSQPMRTGHEASLEAIRIALFDEPMHPIYGFKAQCEHYGEPCEFKWNPRGANQYTKNIVVFTDEDSDLPTHVENQNLQQQVLGNQFCAMLTQKDYLDENNPTVFCSASASIEPAWEGPRGLYRGKYTTRLGETVDDTQLLLRLDGEPAVLHPAAQAEVLATARSILRANAMVFFFIQPDNAANPYQPVSSWNSENPLYIDGPTDNKNTAIWQYGDPALGVQASDFKGFNPVATYNNLVMNQLSNSLQALVLGGGGWLRLFDSMDWLTDVENVATSLAAVAADVDNCHAPSPDTDLTGAMLKTHNVDGNASPSWTTSS</sequence>
<dbReference type="EMBL" id="ML014630">
    <property type="protein sequence ID" value="RKO98208.1"/>
    <property type="molecule type" value="Genomic_DNA"/>
</dbReference>
<reference evidence="2" key="1">
    <citation type="journal article" date="2018" name="Nat. Microbiol.">
        <title>Leveraging single-cell genomics to expand the fungal tree of life.</title>
        <authorList>
            <person name="Ahrendt S.R."/>
            <person name="Quandt C.A."/>
            <person name="Ciobanu D."/>
            <person name="Clum A."/>
            <person name="Salamov A."/>
            <person name="Andreopoulos B."/>
            <person name="Cheng J.F."/>
            <person name="Woyke T."/>
            <person name="Pelin A."/>
            <person name="Henrissat B."/>
            <person name="Reynolds N.K."/>
            <person name="Benny G.L."/>
            <person name="Smith M.E."/>
            <person name="James T.Y."/>
            <person name="Grigoriev I.V."/>
        </authorList>
    </citation>
    <scope>NUCLEOTIDE SEQUENCE [LARGE SCALE GENOMIC DNA]</scope>
    <source>
        <strain evidence="2">ATCC 52028</strain>
    </source>
</reference>
<evidence type="ECO:0000313" key="1">
    <source>
        <dbReference type="EMBL" id="RKO98208.1"/>
    </source>
</evidence>
<evidence type="ECO:0000313" key="2">
    <source>
        <dbReference type="Proteomes" id="UP000274922"/>
    </source>
</evidence>
<organism evidence="1 2">
    <name type="scientific">Caulochytrium protostelioides</name>
    <dbReference type="NCBI Taxonomy" id="1555241"/>
    <lineage>
        <taxon>Eukaryota</taxon>
        <taxon>Fungi</taxon>
        <taxon>Fungi incertae sedis</taxon>
        <taxon>Chytridiomycota</taxon>
        <taxon>Chytridiomycota incertae sedis</taxon>
        <taxon>Chytridiomycetes</taxon>
        <taxon>Caulochytriales</taxon>
        <taxon>Caulochytriaceae</taxon>
        <taxon>Caulochytrium</taxon>
    </lineage>
</organism>
<dbReference type="AlphaFoldDB" id="A0A4P9X0M5"/>
<protein>
    <submittedName>
        <fullName evidence="1">Uncharacterized protein</fullName>
    </submittedName>
</protein>
<dbReference type="OrthoDB" id="2160190at2759"/>
<proteinExistence type="predicted"/>
<accession>A0A4P9X0M5</accession>
<name>A0A4P9X0M5_9FUNG</name>